<dbReference type="Proteomes" id="UP000198582">
    <property type="component" value="Unassembled WGS sequence"/>
</dbReference>
<feature type="compositionally biased region" description="Basic and acidic residues" evidence="4">
    <location>
        <begin position="1"/>
        <end position="11"/>
    </location>
</feature>
<dbReference type="OrthoDB" id="128186at2"/>
<name>A0A1H8YAD1_9PSEU</name>
<evidence type="ECO:0000313" key="7">
    <source>
        <dbReference type="Proteomes" id="UP000198582"/>
    </source>
</evidence>
<reference evidence="7" key="1">
    <citation type="submission" date="2016-10" db="EMBL/GenBank/DDBJ databases">
        <authorList>
            <person name="Varghese N."/>
            <person name="Submissions S."/>
        </authorList>
    </citation>
    <scope>NUCLEOTIDE SEQUENCE [LARGE SCALE GENOMIC DNA]</scope>
    <source>
        <strain evidence="7">DSM 44993</strain>
    </source>
</reference>
<dbReference type="Gene3D" id="3.40.50.1820">
    <property type="entry name" value="alpha/beta hydrolase"/>
    <property type="match status" value="1"/>
</dbReference>
<dbReference type="RefSeq" id="WP_091621225.1">
    <property type="nucleotide sequence ID" value="NZ_FOEF01000012.1"/>
</dbReference>
<comment type="similarity">
    <text evidence="1">Belongs to the 'GDXG' lipolytic enzyme family.</text>
</comment>
<keyword evidence="7" id="KW-1185">Reference proteome</keyword>
<dbReference type="PANTHER" id="PTHR48081:SF30">
    <property type="entry name" value="ACETYL-HYDROLASE LIPR-RELATED"/>
    <property type="match status" value="1"/>
</dbReference>
<accession>A0A1H8YAD1</accession>
<evidence type="ECO:0000256" key="2">
    <source>
        <dbReference type="ARBA" id="ARBA00022801"/>
    </source>
</evidence>
<feature type="domain" description="Alpha/beta hydrolase fold-3" evidence="5">
    <location>
        <begin position="70"/>
        <end position="272"/>
    </location>
</feature>
<organism evidence="6 7">
    <name type="scientific">Amycolatopsis saalfeldensis</name>
    <dbReference type="NCBI Taxonomy" id="394193"/>
    <lineage>
        <taxon>Bacteria</taxon>
        <taxon>Bacillati</taxon>
        <taxon>Actinomycetota</taxon>
        <taxon>Actinomycetes</taxon>
        <taxon>Pseudonocardiales</taxon>
        <taxon>Pseudonocardiaceae</taxon>
        <taxon>Amycolatopsis</taxon>
    </lineage>
</organism>
<sequence length="298" mass="31223">MSNVQREELDAQLRGTGVGPELSVEEAREGFAKMMATMPVPEDIRTEETSLGGRPALRVSPEAAAGTGTLLYFHGGSHVVGSPRTALGLTAGLVVRTGMTGVSVDYRLAPEHPFPADVEDVVAAYRELLDQGHAPGSIAFAGDSAGGGLTITGALAARDAGLPRPAAIVAFSPGVDATRAGESMVTKADADPLLDRASVDRMSSLYVVGHDRRDPLLSPVVTADLTGLPPVLVQVGTNELLLDDARRLALRASDAEVDVILDITAKVPHVFQSFTNTLDESGEALDRAALFLRQRVRG</sequence>
<dbReference type="InterPro" id="IPR029058">
    <property type="entry name" value="AB_hydrolase_fold"/>
</dbReference>
<gene>
    <name evidence="6" type="ORF">SAMN04489732_112244</name>
</gene>
<dbReference type="AlphaFoldDB" id="A0A1H8YAD1"/>
<dbReference type="InterPro" id="IPR033140">
    <property type="entry name" value="Lipase_GDXG_put_SER_AS"/>
</dbReference>
<evidence type="ECO:0000256" key="1">
    <source>
        <dbReference type="ARBA" id="ARBA00010515"/>
    </source>
</evidence>
<feature type="active site" evidence="3">
    <location>
        <position position="144"/>
    </location>
</feature>
<protein>
    <submittedName>
        <fullName evidence="6">Acetyl esterase/lipase</fullName>
    </submittedName>
</protein>
<evidence type="ECO:0000313" key="6">
    <source>
        <dbReference type="EMBL" id="SEP49036.1"/>
    </source>
</evidence>
<dbReference type="InterPro" id="IPR013094">
    <property type="entry name" value="AB_hydrolase_3"/>
</dbReference>
<dbReference type="Pfam" id="PF07859">
    <property type="entry name" value="Abhydrolase_3"/>
    <property type="match status" value="1"/>
</dbReference>
<feature type="region of interest" description="Disordered" evidence="4">
    <location>
        <begin position="1"/>
        <end position="21"/>
    </location>
</feature>
<dbReference type="PROSITE" id="PS01174">
    <property type="entry name" value="LIPASE_GDXG_SER"/>
    <property type="match status" value="1"/>
</dbReference>
<evidence type="ECO:0000256" key="3">
    <source>
        <dbReference type="PROSITE-ProRule" id="PRU10038"/>
    </source>
</evidence>
<keyword evidence="2" id="KW-0378">Hydrolase</keyword>
<dbReference type="InterPro" id="IPR050300">
    <property type="entry name" value="GDXG_lipolytic_enzyme"/>
</dbReference>
<dbReference type="STRING" id="394193.SAMN04489732_112244"/>
<evidence type="ECO:0000259" key="5">
    <source>
        <dbReference type="Pfam" id="PF07859"/>
    </source>
</evidence>
<dbReference type="SUPFAM" id="SSF53474">
    <property type="entry name" value="alpha/beta-Hydrolases"/>
    <property type="match status" value="1"/>
</dbReference>
<dbReference type="PANTHER" id="PTHR48081">
    <property type="entry name" value="AB HYDROLASE SUPERFAMILY PROTEIN C4A8.06C"/>
    <property type="match status" value="1"/>
</dbReference>
<evidence type="ECO:0000256" key="4">
    <source>
        <dbReference type="SAM" id="MobiDB-lite"/>
    </source>
</evidence>
<dbReference type="EMBL" id="FOEF01000012">
    <property type="protein sequence ID" value="SEP49036.1"/>
    <property type="molecule type" value="Genomic_DNA"/>
</dbReference>
<proteinExistence type="inferred from homology"/>
<dbReference type="GO" id="GO:0004806">
    <property type="term" value="F:triacylglycerol lipase activity"/>
    <property type="evidence" value="ECO:0007669"/>
    <property type="project" value="TreeGrafter"/>
</dbReference>